<feature type="compositionally biased region" description="Acidic residues" evidence="1">
    <location>
        <begin position="822"/>
        <end position="831"/>
    </location>
</feature>
<dbReference type="PANTHER" id="PTHR45979">
    <property type="entry name" value="PAP/OAS1 SUBSTRATE-BINDING DOMAIN SUPERFAMILY"/>
    <property type="match status" value="1"/>
</dbReference>
<reference evidence="4" key="2">
    <citation type="submission" date="2023-05" db="EMBL/GenBank/DDBJ databases">
        <authorList>
            <person name="Schelkunov M.I."/>
        </authorList>
    </citation>
    <scope>NUCLEOTIDE SEQUENCE</scope>
    <source>
        <strain evidence="4">Hsosn_3</strain>
        <tissue evidence="4">Leaf</tissue>
    </source>
</reference>
<reference evidence="4" key="1">
    <citation type="submission" date="2023-02" db="EMBL/GenBank/DDBJ databases">
        <title>Genome of toxic invasive species Heracleum sosnowskyi carries increased number of genes despite the absence of recent whole-genome duplications.</title>
        <authorList>
            <person name="Schelkunov M."/>
            <person name="Shtratnikova V."/>
            <person name="Makarenko M."/>
            <person name="Klepikova A."/>
            <person name="Omelchenko D."/>
            <person name="Novikova G."/>
            <person name="Obukhova E."/>
            <person name="Bogdanov V."/>
            <person name="Penin A."/>
            <person name="Logacheva M."/>
        </authorList>
    </citation>
    <scope>NUCLEOTIDE SEQUENCE</scope>
    <source>
        <strain evidence="4">Hsosn_3</strain>
        <tissue evidence="4">Leaf</tissue>
    </source>
</reference>
<dbReference type="EMBL" id="JAUIZM010000031">
    <property type="protein sequence ID" value="KAK1351524.1"/>
    <property type="molecule type" value="Genomic_DNA"/>
</dbReference>
<proteinExistence type="predicted"/>
<dbReference type="Gene3D" id="1.10.1410.10">
    <property type="match status" value="1"/>
</dbReference>
<dbReference type="SUPFAM" id="SSF81631">
    <property type="entry name" value="PAP/OAS1 substrate-binding domain"/>
    <property type="match status" value="1"/>
</dbReference>
<evidence type="ECO:0000259" key="3">
    <source>
        <dbReference type="Pfam" id="PF26180"/>
    </source>
</evidence>
<dbReference type="AlphaFoldDB" id="A0AAD8GNV8"/>
<dbReference type="Proteomes" id="UP001237642">
    <property type="component" value="Unassembled WGS sequence"/>
</dbReference>
<dbReference type="Pfam" id="PF22600">
    <property type="entry name" value="MTPAP-like_central"/>
    <property type="match status" value="1"/>
</dbReference>
<evidence type="ECO:0000313" key="4">
    <source>
        <dbReference type="EMBL" id="KAK1351524.1"/>
    </source>
</evidence>
<dbReference type="Gene3D" id="3.30.460.10">
    <property type="entry name" value="Beta Polymerase, domain 2"/>
    <property type="match status" value="1"/>
</dbReference>
<feature type="domain" description="PAP/OAS1 substrate-binding-related" evidence="3">
    <location>
        <begin position="166"/>
        <end position="358"/>
    </location>
</feature>
<dbReference type="InterPro" id="IPR058921">
    <property type="entry name" value="PAP/OAS1-rel"/>
</dbReference>
<name>A0AAD8GNV8_9APIA</name>
<protein>
    <submittedName>
        <fullName evidence="4">Serine/threonine-protein kinase WNK5-like</fullName>
    </submittedName>
</protein>
<dbReference type="Pfam" id="PF26180">
    <property type="entry name" value="PAP-OAS1"/>
    <property type="match status" value="1"/>
</dbReference>
<dbReference type="InterPro" id="IPR043519">
    <property type="entry name" value="NT_sf"/>
</dbReference>
<dbReference type="CDD" id="cd05402">
    <property type="entry name" value="NT_PAP_TUTase"/>
    <property type="match status" value="1"/>
</dbReference>
<feature type="region of interest" description="Disordered" evidence="1">
    <location>
        <begin position="453"/>
        <end position="480"/>
    </location>
</feature>
<sequence>MGILQEPNVEQEKSNPSISDISVQSWSVADTTTKNIISHLQPSLFSDRRRIQVINFIHSLIKRFCQIEVLPYGSVPLKTYLPDGDIDLTAFAGANFEEAVANDIVSELQRLEKDSNAEFLVKEIRLIHAEVKLVKCLVQNIVVDISFNQIGGLCTLCFLEQVDRVIGKDHLFKRSILLIKAWCYYESRVLGAHHGLISTYALETLVLYIFQVFHSTLDGPLAVLYKFLDYFSKFDWKNYCITLSGPVRLSSLPEFETELPENVGGGLLLTEDFYRHCLEAFTVPLKGVEMQMGTFAKKHLNIVDPLKEFNNLGRSVSEGNFYRIKSAFTFGARKLGQILLLSGDSIAAELRTFFSNTLDRHGSGPRPDVGDFINMLAPSVTHSATSTLGSESNQEDEDGVCILTALDPEMNFRTVNGKQTGSMHLSTDIDVSATGSNAPNTKCHLSVDAEEDAMSRMQGLQIQNESQNNPSTYKEKTDFQERKPQYAPHLYFCKPSVGCGKSKCEESNITQSEDRDKRVSYDVLQELDEGRATNNGHDHGSEVQRPVRSVNVPSADSVAVNGSLASANNPASPESSDSSLDLLGDFDAHFHCLRYGQWFLEVGSTMQAWPVPLPPLPPPPPLHIYSMNSWDAIQHSSLQNVFPNGNVNGLVHSPGFCPPINSMVMPHASYSFEEMPKPRGTGTYFPNLNYTPRGYRPSAVKGRIKAPVRSHNSNGQTSRFTEFPVEQNGGMLGHLDGHQSDPWRNINGAIVQPSGVVEFRPFLHALPGAPFQESSRQPRPDSLPESVKPGIPTPGILSPGAVVGLDDVRSTQPSSYSYYLKDEDDFPPLSI</sequence>
<feature type="region of interest" description="Disordered" evidence="1">
    <location>
        <begin position="812"/>
        <end position="831"/>
    </location>
</feature>
<dbReference type="InterPro" id="IPR054708">
    <property type="entry name" value="MTPAP-like_central"/>
</dbReference>
<dbReference type="PANTHER" id="PTHR45979:SF2">
    <property type="entry name" value="PAP_OAS1 SUBSTRATE-BINDING DOMAIN SUPERFAMILY"/>
    <property type="match status" value="1"/>
</dbReference>
<dbReference type="GO" id="GO:0016301">
    <property type="term" value="F:kinase activity"/>
    <property type="evidence" value="ECO:0007669"/>
    <property type="project" value="UniProtKB-KW"/>
</dbReference>
<comment type="caution">
    <text evidence="4">The sequence shown here is derived from an EMBL/GenBank/DDBJ whole genome shotgun (WGS) entry which is preliminary data.</text>
</comment>
<evidence type="ECO:0000259" key="2">
    <source>
        <dbReference type="Pfam" id="PF22600"/>
    </source>
</evidence>
<keyword evidence="4" id="KW-0808">Transferase</keyword>
<organism evidence="4 5">
    <name type="scientific">Heracleum sosnowskyi</name>
    <dbReference type="NCBI Taxonomy" id="360622"/>
    <lineage>
        <taxon>Eukaryota</taxon>
        <taxon>Viridiplantae</taxon>
        <taxon>Streptophyta</taxon>
        <taxon>Embryophyta</taxon>
        <taxon>Tracheophyta</taxon>
        <taxon>Spermatophyta</taxon>
        <taxon>Magnoliopsida</taxon>
        <taxon>eudicotyledons</taxon>
        <taxon>Gunneridae</taxon>
        <taxon>Pentapetalae</taxon>
        <taxon>asterids</taxon>
        <taxon>campanulids</taxon>
        <taxon>Apiales</taxon>
        <taxon>Apiaceae</taxon>
        <taxon>Apioideae</taxon>
        <taxon>apioid superclade</taxon>
        <taxon>Tordylieae</taxon>
        <taxon>Tordyliinae</taxon>
        <taxon>Heracleum</taxon>
    </lineage>
</organism>
<evidence type="ECO:0000313" key="5">
    <source>
        <dbReference type="Proteomes" id="UP001237642"/>
    </source>
</evidence>
<evidence type="ECO:0000256" key="1">
    <source>
        <dbReference type="SAM" id="MobiDB-lite"/>
    </source>
</evidence>
<gene>
    <name evidence="4" type="ORF">POM88_054211</name>
</gene>
<feature type="region of interest" description="Disordered" evidence="1">
    <location>
        <begin position="768"/>
        <end position="805"/>
    </location>
</feature>
<dbReference type="InterPro" id="IPR058920">
    <property type="entry name" value="PAP-OAS1-bd-rel"/>
</dbReference>
<feature type="domain" description="Poly(A) RNA polymerase mitochondrial-like central palm" evidence="2">
    <location>
        <begin position="34"/>
        <end position="153"/>
    </location>
</feature>
<dbReference type="SUPFAM" id="SSF81301">
    <property type="entry name" value="Nucleotidyltransferase"/>
    <property type="match status" value="1"/>
</dbReference>
<feature type="compositionally biased region" description="Polar residues" evidence="1">
    <location>
        <begin position="458"/>
        <end position="472"/>
    </location>
</feature>
<accession>A0AAD8GNV8</accession>
<keyword evidence="5" id="KW-1185">Reference proteome</keyword>
<keyword evidence="4" id="KW-0418">Kinase</keyword>